<feature type="transmembrane region" description="Helical" evidence="1">
    <location>
        <begin position="50"/>
        <end position="71"/>
    </location>
</feature>
<keyword evidence="1" id="KW-0472">Membrane</keyword>
<evidence type="ECO:0000313" key="2">
    <source>
        <dbReference type="EMBL" id="VYU44662.1"/>
    </source>
</evidence>
<sequence length="105" mass="11668">MENNKLCRLLEIVGIVILISGMIGGVLLMVSKSFYTVFYGNSEGISLVNVIFGTFAMVISVFLYAVCEWMIKMLKNSSKQTDLMATSRDILELMASKADNDKVDE</sequence>
<proteinExistence type="predicted"/>
<dbReference type="EMBL" id="CACRTO010000022">
    <property type="protein sequence ID" value="VYU44662.1"/>
    <property type="molecule type" value="Genomic_DNA"/>
</dbReference>
<dbReference type="AlphaFoldDB" id="A0A6N3EUD0"/>
<evidence type="ECO:0000256" key="1">
    <source>
        <dbReference type="SAM" id="Phobius"/>
    </source>
</evidence>
<gene>
    <name evidence="2" type="ORF">CTLFYP3_02465</name>
</gene>
<reference evidence="2" key="1">
    <citation type="submission" date="2019-11" db="EMBL/GenBank/DDBJ databases">
        <authorList>
            <person name="Feng L."/>
        </authorList>
    </citation>
    <scope>NUCLEOTIDE SEQUENCE</scope>
    <source>
        <strain evidence="2">CTertiumLFYP3</strain>
    </source>
</reference>
<organism evidence="2">
    <name type="scientific">Clostridium tertium</name>
    <dbReference type="NCBI Taxonomy" id="1559"/>
    <lineage>
        <taxon>Bacteria</taxon>
        <taxon>Bacillati</taxon>
        <taxon>Bacillota</taxon>
        <taxon>Clostridia</taxon>
        <taxon>Eubacteriales</taxon>
        <taxon>Clostridiaceae</taxon>
        <taxon>Clostridium</taxon>
    </lineage>
</organism>
<keyword evidence="1" id="KW-1133">Transmembrane helix</keyword>
<name>A0A6N3EUD0_9CLOT</name>
<keyword evidence="1" id="KW-0812">Transmembrane</keyword>
<dbReference type="RefSeq" id="WP_156626899.1">
    <property type="nucleotide sequence ID" value="NZ_CACRTO010000022.1"/>
</dbReference>
<protein>
    <submittedName>
        <fullName evidence="2">Uncharacterized protein</fullName>
    </submittedName>
</protein>
<accession>A0A6N3EUD0</accession>
<feature type="transmembrane region" description="Helical" evidence="1">
    <location>
        <begin position="12"/>
        <end position="30"/>
    </location>
</feature>